<dbReference type="Proteomes" id="UP000190675">
    <property type="component" value="Chromosome I"/>
</dbReference>
<accession>A0A1M5UEI7</accession>
<dbReference type="OrthoDB" id="8239042at2"/>
<evidence type="ECO:0000313" key="1">
    <source>
        <dbReference type="EMBL" id="SHH61246.1"/>
    </source>
</evidence>
<protein>
    <submittedName>
        <fullName evidence="1">Uncharacterized protein</fullName>
    </submittedName>
</protein>
<gene>
    <name evidence="1" type="ORF">SAMN05444169_8349</name>
</gene>
<reference evidence="1 2" key="1">
    <citation type="submission" date="2016-11" db="EMBL/GenBank/DDBJ databases">
        <authorList>
            <person name="Jaros S."/>
            <person name="Januszkiewicz K."/>
            <person name="Wedrychowicz H."/>
        </authorList>
    </citation>
    <scope>NUCLEOTIDE SEQUENCE [LARGE SCALE GENOMIC DNA]</scope>
    <source>
        <strain evidence="1 2">GAS242</strain>
    </source>
</reference>
<sequence length="106" mass="11583">MDMQPPPAFVQLVQAEVPDAPVDPAPVEVNVFKYIPESATAVTMIVTLTPPTGQAVIYAAGHENDGTVFKGPRSIDEVKLSGPTIYVKLYGATSFDIQYINYRQRE</sequence>
<dbReference type="RefSeq" id="WP_154073727.1">
    <property type="nucleotide sequence ID" value="NZ_LT670818.1"/>
</dbReference>
<dbReference type="AlphaFoldDB" id="A0A1M5UEI7"/>
<proteinExistence type="predicted"/>
<evidence type="ECO:0000313" key="2">
    <source>
        <dbReference type="Proteomes" id="UP000190675"/>
    </source>
</evidence>
<name>A0A1M5UEI7_9BRAD</name>
<organism evidence="1 2">
    <name type="scientific">Bradyrhizobium erythrophlei</name>
    <dbReference type="NCBI Taxonomy" id="1437360"/>
    <lineage>
        <taxon>Bacteria</taxon>
        <taxon>Pseudomonadati</taxon>
        <taxon>Pseudomonadota</taxon>
        <taxon>Alphaproteobacteria</taxon>
        <taxon>Hyphomicrobiales</taxon>
        <taxon>Nitrobacteraceae</taxon>
        <taxon>Bradyrhizobium</taxon>
    </lineage>
</organism>
<dbReference type="EMBL" id="LT670818">
    <property type="protein sequence ID" value="SHH61246.1"/>
    <property type="molecule type" value="Genomic_DNA"/>
</dbReference>